<evidence type="ECO:0000313" key="2">
    <source>
        <dbReference type="EnsemblMetazoa" id="MESCA002736-PA"/>
    </source>
</evidence>
<protein>
    <submittedName>
        <fullName evidence="2">Uncharacterized protein</fullName>
    </submittedName>
</protein>
<reference evidence="3" key="1">
    <citation type="submission" date="2013-02" db="EMBL/GenBank/DDBJ databases">
        <authorList>
            <person name="Hughes D."/>
        </authorList>
    </citation>
    <scope>NUCLEOTIDE SEQUENCE</scope>
    <source>
        <strain>Durham</strain>
        <strain evidence="3">NC isolate 2 -- Noor lab</strain>
    </source>
</reference>
<dbReference type="AlphaFoldDB" id="T1GH51"/>
<dbReference type="HOGENOM" id="CLU_2657303_0_0_1"/>
<evidence type="ECO:0000256" key="1">
    <source>
        <dbReference type="SAM" id="MobiDB-lite"/>
    </source>
</evidence>
<accession>T1GH51</accession>
<name>T1GH51_MEGSC</name>
<reference evidence="2" key="2">
    <citation type="submission" date="2015-06" db="UniProtKB">
        <authorList>
            <consortium name="EnsemblMetazoa"/>
        </authorList>
    </citation>
    <scope>IDENTIFICATION</scope>
</reference>
<dbReference type="EMBL" id="CAQQ02093795">
    <property type="status" value="NOT_ANNOTATED_CDS"/>
    <property type="molecule type" value="Genomic_DNA"/>
</dbReference>
<feature type="region of interest" description="Disordered" evidence="1">
    <location>
        <begin position="1"/>
        <end position="21"/>
    </location>
</feature>
<proteinExistence type="predicted"/>
<keyword evidence="3" id="KW-1185">Reference proteome</keyword>
<dbReference type="EnsemblMetazoa" id="MESCA002736-RA">
    <property type="protein sequence ID" value="MESCA002736-PA"/>
    <property type="gene ID" value="MESCA002736"/>
</dbReference>
<sequence length="76" mass="8838">MEKRRAKSFDRNKLKGKDKARNVESLETKTALKDIKKLPITSGDIGIYSFPFHPFHDHCSPFRYLSERNDDQSLAL</sequence>
<organism evidence="2 3">
    <name type="scientific">Megaselia scalaris</name>
    <name type="common">Humpbacked fly</name>
    <name type="synonym">Phora scalaris</name>
    <dbReference type="NCBI Taxonomy" id="36166"/>
    <lineage>
        <taxon>Eukaryota</taxon>
        <taxon>Metazoa</taxon>
        <taxon>Ecdysozoa</taxon>
        <taxon>Arthropoda</taxon>
        <taxon>Hexapoda</taxon>
        <taxon>Insecta</taxon>
        <taxon>Pterygota</taxon>
        <taxon>Neoptera</taxon>
        <taxon>Endopterygota</taxon>
        <taxon>Diptera</taxon>
        <taxon>Brachycera</taxon>
        <taxon>Muscomorpha</taxon>
        <taxon>Platypezoidea</taxon>
        <taxon>Phoridae</taxon>
        <taxon>Megaseliini</taxon>
        <taxon>Megaselia</taxon>
    </lineage>
</organism>
<dbReference type="Proteomes" id="UP000015102">
    <property type="component" value="Unassembled WGS sequence"/>
</dbReference>
<evidence type="ECO:0000313" key="3">
    <source>
        <dbReference type="Proteomes" id="UP000015102"/>
    </source>
</evidence>